<dbReference type="Proteomes" id="UP000177932">
    <property type="component" value="Unassembled WGS sequence"/>
</dbReference>
<dbReference type="STRING" id="1802158.A2827_02915"/>
<proteinExistence type="predicted"/>
<keyword evidence="1" id="KW-0472">Membrane</keyword>
<sequence length="159" mass="17128">MTLAPHILVGAAIAANISNPIAGLFLAFLSHFALDRIPHSEYSIESLRNAKITNLKKSTPTLRIVLLDIFAGCLILITSAIIGEGQPDFSILALGGFLGILPDGLSAVYFLMPGNKILKTVFDIHRKIHFPKGKHRPALRVGIASQIVASAVALYFIVF</sequence>
<accession>A0A1G2H765</accession>
<organism evidence="2 3">
    <name type="scientific">Candidatus Spechtbacteria bacterium RIFCSPHIGHO2_01_FULL_43_30</name>
    <dbReference type="NCBI Taxonomy" id="1802158"/>
    <lineage>
        <taxon>Bacteria</taxon>
        <taxon>Candidatus Spechtiibacteriota</taxon>
    </lineage>
</organism>
<dbReference type="EMBL" id="MHOD01000014">
    <property type="protein sequence ID" value="OGZ58150.1"/>
    <property type="molecule type" value="Genomic_DNA"/>
</dbReference>
<evidence type="ECO:0000313" key="3">
    <source>
        <dbReference type="Proteomes" id="UP000177932"/>
    </source>
</evidence>
<feature type="transmembrane region" description="Helical" evidence="1">
    <location>
        <begin position="64"/>
        <end position="83"/>
    </location>
</feature>
<evidence type="ECO:0000313" key="2">
    <source>
        <dbReference type="EMBL" id="OGZ58150.1"/>
    </source>
</evidence>
<keyword evidence="1" id="KW-1133">Transmembrane helix</keyword>
<dbReference type="AlphaFoldDB" id="A0A1G2H765"/>
<feature type="transmembrane region" description="Helical" evidence="1">
    <location>
        <begin position="137"/>
        <end position="158"/>
    </location>
</feature>
<evidence type="ECO:0000256" key="1">
    <source>
        <dbReference type="SAM" id="Phobius"/>
    </source>
</evidence>
<comment type="caution">
    <text evidence="2">The sequence shown here is derived from an EMBL/GenBank/DDBJ whole genome shotgun (WGS) entry which is preliminary data.</text>
</comment>
<reference evidence="2 3" key="1">
    <citation type="journal article" date="2016" name="Nat. Commun.">
        <title>Thousands of microbial genomes shed light on interconnected biogeochemical processes in an aquifer system.</title>
        <authorList>
            <person name="Anantharaman K."/>
            <person name="Brown C.T."/>
            <person name="Hug L.A."/>
            <person name="Sharon I."/>
            <person name="Castelle C.J."/>
            <person name="Probst A.J."/>
            <person name="Thomas B.C."/>
            <person name="Singh A."/>
            <person name="Wilkins M.J."/>
            <person name="Karaoz U."/>
            <person name="Brodie E.L."/>
            <person name="Williams K.H."/>
            <person name="Hubbard S.S."/>
            <person name="Banfield J.F."/>
        </authorList>
    </citation>
    <scope>NUCLEOTIDE SEQUENCE [LARGE SCALE GENOMIC DNA]</scope>
</reference>
<feature type="transmembrane region" description="Helical" evidence="1">
    <location>
        <begin position="89"/>
        <end position="112"/>
    </location>
</feature>
<name>A0A1G2H765_9BACT</name>
<feature type="transmembrane region" description="Helical" evidence="1">
    <location>
        <begin position="6"/>
        <end position="29"/>
    </location>
</feature>
<keyword evidence="1" id="KW-0812">Transmembrane</keyword>
<protein>
    <submittedName>
        <fullName evidence="2">Uncharacterized protein</fullName>
    </submittedName>
</protein>
<gene>
    <name evidence="2" type="ORF">A2827_02915</name>
</gene>